<evidence type="ECO:0000313" key="2">
    <source>
        <dbReference type="EMBL" id="CAK9116209.1"/>
    </source>
</evidence>
<organism evidence="2 3">
    <name type="scientific">Durusdinium trenchii</name>
    <dbReference type="NCBI Taxonomy" id="1381693"/>
    <lineage>
        <taxon>Eukaryota</taxon>
        <taxon>Sar</taxon>
        <taxon>Alveolata</taxon>
        <taxon>Dinophyceae</taxon>
        <taxon>Suessiales</taxon>
        <taxon>Symbiodiniaceae</taxon>
        <taxon>Durusdinium</taxon>
    </lineage>
</organism>
<gene>
    <name evidence="2" type="ORF">CCMP2556_LOCUS53856</name>
</gene>
<name>A0ABP0SVS2_9DINO</name>
<evidence type="ECO:0000256" key="1">
    <source>
        <dbReference type="SAM" id="MobiDB-lite"/>
    </source>
</evidence>
<keyword evidence="3" id="KW-1185">Reference proteome</keyword>
<feature type="region of interest" description="Disordered" evidence="1">
    <location>
        <begin position="67"/>
        <end position="126"/>
    </location>
</feature>
<sequence>MVASKCGEESVAIDRVKLLKTGGGTLLSAFVTLSSEEEAPGFPPLARHCTARLNGARYAGQVLAASVARNREGSQGPRKAKDGDGGTGGRNRAVGVGESSTAPEVAESKQAFLQDLPTSTDKKGSLEVRPANLHMRRARWVAGAYRPAASLLQERWD</sequence>
<evidence type="ECO:0000313" key="3">
    <source>
        <dbReference type="Proteomes" id="UP001642484"/>
    </source>
</evidence>
<dbReference type="EMBL" id="CAXAMN010028350">
    <property type="protein sequence ID" value="CAK9116209.1"/>
    <property type="molecule type" value="Genomic_DNA"/>
</dbReference>
<protein>
    <submittedName>
        <fullName evidence="2">Uncharacterized protein</fullName>
    </submittedName>
</protein>
<dbReference type="Proteomes" id="UP001642484">
    <property type="component" value="Unassembled WGS sequence"/>
</dbReference>
<reference evidence="2 3" key="1">
    <citation type="submission" date="2024-02" db="EMBL/GenBank/DDBJ databases">
        <authorList>
            <person name="Chen Y."/>
            <person name="Shah S."/>
            <person name="Dougan E. K."/>
            <person name="Thang M."/>
            <person name="Chan C."/>
        </authorList>
    </citation>
    <scope>NUCLEOTIDE SEQUENCE [LARGE SCALE GENOMIC DNA]</scope>
</reference>
<accession>A0ABP0SVS2</accession>
<comment type="caution">
    <text evidence="2">The sequence shown here is derived from an EMBL/GenBank/DDBJ whole genome shotgun (WGS) entry which is preliminary data.</text>
</comment>
<proteinExistence type="predicted"/>